<dbReference type="InterPro" id="IPR029058">
    <property type="entry name" value="AB_hydrolase_fold"/>
</dbReference>
<dbReference type="Proteomes" id="UP000422989">
    <property type="component" value="Chromosome"/>
</dbReference>
<name>A0A6I6E8Q3_9MICO</name>
<proteinExistence type="predicted"/>
<dbReference type="Gene3D" id="3.40.50.1820">
    <property type="entry name" value="alpha/beta hydrolase"/>
    <property type="match status" value="1"/>
</dbReference>
<evidence type="ECO:0000259" key="1">
    <source>
        <dbReference type="Pfam" id="PF12697"/>
    </source>
</evidence>
<dbReference type="OrthoDB" id="9769541at2"/>
<evidence type="ECO:0000313" key="3">
    <source>
        <dbReference type="Proteomes" id="UP000422989"/>
    </source>
</evidence>
<feature type="domain" description="AB hydrolase-1" evidence="1">
    <location>
        <begin position="20"/>
        <end position="231"/>
    </location>
</feature>
<dbReference type="GO" id="GO:0016787">
    <property type="term" value="F:hydrolase activity"/>
    <property type="evidence" value="ECO:0007669"/>
    <property type="project" value="UniProtKB-KW"/>
</dbReference>
<dbReference type="InterPro" id="IPR000073">
    <property type="entry name" value="AB_hydrolase_1"/>
</dbReference>
<gene>
    <name evidence="2" type="ORF">D7D94_02890</name>
</gene>
<organism evidence="2 3">
    <name type="scientific">Microbacterium oryzae</name>
    <dbReference type="NCBI Taxonomy" id="743009"/>
    <lineage>
        <taxon>Bacteria</taxon>
        <taxon>Bacillati</taxon>
        <taxon>Actinomycetota</taxon>
        <taxon>Actinomycetes</taxon>
        <taxon>Micrococcales</taxon>
        <taxon>Microbacteriaceae</taxon>
        <taxon>Microbacterium</taxon>
    </lineage>
</organism>
<dbReference type="KEGG" id="moj:D7D94_02890"/>
<dbReference type="AlphaFoldDB" id="A0A6I6E8Q3"/>
<protein>
    <submittedName>
        <fullName evidence="2">Alpha/beta hydrolase</fullName>
    </submittedName>
</protein>
<reference evidence="2 3" key="1">
    <citation type="submission" date="2018-09" db="EMBL/GenBank/DDBJ databases">
        <title>Whole genome sequencing of Microbacterium oryzae strain MB-10T.</title>
        <authorList>
            <person name="Das S.K."/>
        </authorList>
    </citation>
    <scope>NUCLEOTIDE SEQUENCE [LARGE SCALE GENOMIC DNA]</scope>
    <source>
        <strain evidence="2 3">MB-10</strain>
    </source>
</reference>
<dbReference type="SUPFAM" id="SSF53474">
    <property type="entry name" value="alpha/beta-Hydrolases"/>
    <property type="match status" value="1"/>
</dbReference>
<accession>A0A6I6E8Q3</accession>
<evidence type="ECO:0000313" key="2">
    <source>
        <dbReference type="EMBL" id="QGU28760.1"/>
    </source>
</evidence>
<dbReference type="PANTHER" id="PTHR46438">
    <property type="entry name" value="ALPHA/BETA-HYDROLASES SUPERFAMILY PROTEIN"/>
    <property type="match status" value="1"/>
</dbReference>
<dbReference type="PANTHER" id="PTHR46438:SF11">
    <property type="entry name" value="LIPASE-RELATED"/>
    <property type="match status" value="1"/>
</dbReference>
<keyword evidence="3" id="KW-1185">Reference proteome</keyword>
<keyword evidence="2" id="KW-0378">Hydrolase</keyword>
<dbReference type="EMBL" id="CP032550">
    <property type="protein sequence ID" value="QGU28760.1"/>
    <property type="molecule type" value="Genomic_DNA"/>
</dbReference>
<sequence length="246" mass="27115">MRDMTFRVHTTSRPGAVRAFVLVHGIGISHRAFARLHDVLAEEHTVHSLDMPGFDDLPEPERSPDVHEMASLLGEVVAGIGEQPVVVVGNSMGTQWAVELGVQRPDLVSHVVAVGPVVDDRHRSALRQGMSLGLDCLRETPATDLMVLTDYARCGPRWYARQLPHMLAYPMEERAGALERPLLVVRGGRDPIAGLRWCRRLRDAAPRARLVEMPGHPHLVQHTAPRAVASALQDFLATETAWLPAT</sequence>
<dbReference type="Pfam" id="PF12697">
    <property type="entry name" value="Abhydrolase_6"/>
    <property type="match status" value="1"/>
</dbReference>